<reference evidence="2" key="1">
    <citation type="journal article" date="2019" name="Int. J. Syst. Evol. Microbiol.">
        <title>The Global Catalogue of Microorganisms (GCM) 10K type strain sequencing project: providing services to taxonomists for standard genome sequencing and annotation.</title>
        <authorList>
            <consortium name="The Broad Institute Genomics Platform"/>
            <consortium name="The Broad Institute Genome Sequencing Center for Infectious Disease"/>
            <person name="Wu L."/>
            <person name="Ma J."/>
        </authorList>
    </citation>
    <scope>NUCLEOTIDE SEQUENCE [LARGE SCALE GENOMIC DNA]</scope>
    <source>
        <strain evidence="2">CCUG 63287</strain>
    </source>
</reference>
<dbReference type="RefSeq" id="WP_213536364.1">
    <property type="nucleotide sequence ID" value="NZ_BOVQ01000006.1"/>
</dbReference>
<comment type="caution">
    <text evidence="1">The sequence shown here is derived from an EMBL/GenBank/DDBJ whole genome shotgun (WGS) entry which is preliminary data.</text>
</comment>
<sequence>MFGKSVTTKSPKITSLGSKKAYDQKLLGWFYEFGEEGRGLLGIYYNTFLKGKTFPKAEVFGETTPDLFIIAGSPAKGYPGDYLIHNDTMVNKYRIISASAFKKECKVISD</sequence>
<evidence type="ECO:0000313" key="2">
    <source>
        <dbReference type="Proteomes" id="UP001595987"/>
    </source>
</evidence>
<gene>
    <name evidence="1" type="ORF">ACFO26_09735</name>
</gene>
<dbReference type="Proteomes" id="UP001595987">
    <property type="component" value="Unassembled WGS sequence"/>
</dbReference>
<accession>A0ABV9JGV8</accession>
<protein>
    <submittedName>
        <fullName evidence="1">Uncharacterized protein</fullName>
    </submittedName>
</protein>
<evidence type="ECO:0000313" key="1">
    <source>
        <dbReference type="EMBL" id="MFC4653183.1"/>
    </source>
</evidence>
<keyword evidence="2" id="KW-1185">Reference proteome</keyword>
<dbReference type="EMBL" id="JBHSGD010000008">
    <property type="protein sequence ID" value="MFC4653183.1"/>
    <property type="molecule type" value="Genomic_DNA"/>
</dbReference>
<proteinExistence type="predicted"/>
<name>A0ABV9JGV8_9LACT</name>
<organism evidence="1 2">
    <name type="scientific">Lactococcus nasutitermitis</name>
    <dbReference type="NCBI Taxonomy" id="1652957"/>
    <lineage>
        <taxon>Bacteria</taxon>
        <taxon>Bacillati</taxon>
        <taxon>Bacillota</taxon>
        <taxon>Bacilli</taxon>
        <taxon>Lactobacillales</taxon>
        <taxon>Streptococcaceae</taxon>
        <taxon>Lactococcus</taxon>
    </lineage>
</organism>